<dbReference type="RefSeq" id="WP_219087118.1">
    <property type="nucleotide sequence ID" value="NZ_CP082781.1"/>
</dbReference>
<evidence type="ECO:0000256" key="6">
    <source>
        <dbReference type="SAM" id="SignalP"/>
    </source>
</evidence>
<protein>
    <submittedName>
        <fullName evidence="7">Sugar ABC transporter substrate-binding protein</fullName>
    </submittedName>
</protein>
<evidence type="ECO:0000313" key="8">
    <source>
        <dbReference type="Proteomes" id="UP001199642"/>
    </source>
</evidence>
<dbReference type="CDD" id="cd13585">
    <property type="entry name" value="PBP2_TMBP_like"/>
    <property type="match status" value="1"/>
</dbReference>
<gene>
    <name evidence="7" type="ORF">K8F61_16315</name>
</gene>
<dbReference type="PANTHER" id="PTHR43649">
    <property type="entry name" value="ARABINOSE-BINDING PROTEIN-RELATED"/>
    <property type="match status" value="1"/>
</dbReference>
<evidence type="ECO:0000256" key="3">
    <source>
        <dbReference type="ARBA" id="ARBA00023136"/>
    </source>
</evidence>
<dbReference type="PROSITE" id="PS51257">
    <property type="entry name" value="PROKAR_LIPOPROTEIN"/>
    <property type="match status" value="1"/>
</dbReference>
<feature type="signal peptide" evidence="6">
    <location>
        <begin position="1"/>
        <end position="20"/>
    </location>
</feature>
<evidence type="ECO:0000256" key="5">
    <source>
        <dbReference type="ARBA" id="ARBA00023288"/>
    </source>
</evidence>
<keyword evidence="3" id="KW-0472">Membrane</keyword>
<evidence type="ECO:0000256" key="4">
    <source>
        <dbReference type="ARBA" id="ARBA00023139"/>
    </source>
</evidence>
<reference evidence="7 8" key="1">
    <citation type="submission" date="2023-01" db="EMBL/GenBank/DDBJ databases">
        <title>Characterization of estradiol degrading bacteria Microbacterium sp. MZT7 and reveal degrading genes through genome analysis.</title>
        <authorList>
            <person name="Hao P."/>
            <person name="Gao Y."/>
        </authorList>
    </citation>
    <scope>NUCLEOTIDE SEQUENCE [LARGE SCALE GENOMIC DNA]</scope>
    <source>
        <strain evidence="7 8">MZT7</strain>
    </source>
</reference>
<feature type="chain" id="PRO_5045857352" evidence="6">
    <location>
        <begin position="21"/>
        <end position="441"/>
    </location>
</feature>
<evidence type="ECO:0000256" key="2">
    <source>
        <dbReference type="ARBA" id="ARBA00022729"/>
    </source>
</evidence>
<keyword evidence="5" id="KW-0449">Lipoprotein</keyword>
<dbReference type="Proteomes" id="UP001199642">
    <property type="component" value="Chromosome"/>
</dbReference>
<dbReference type="EMBL" id="CP082781">
    <property type="protein sequence ID" value="UGS26182.1"/>
    <property type="molecule type" value="Genomic_DNA"/>
</dbReference>
<keyword evidence="1" id="KW-1003">Cell membrane</keyword>
<name>A0ABY3RUP7_9MICO</name>
<keyword evidence="8" id="KW-1185">Reference proteome</keyword>
<keyword evidence="4" id="KW-0564">Palmitate</keyword>
<dbReference type="InterPro" id="IPR006059">
    <property type="entry name" value="SBP"/>
</dbReference>
<sequence length="441" mass="45863">MHVRRTLAPIVALIATGALAAGCAAGSGSAAPSADAPAEGAGTPTGEITFWSAIPGMDKVTEAFNARQDDITVTFEEIPNGGGGGYAKLATAISAGNGPDVAGFEYPQLPQFVSTGAVVPLDEHVSKDTLGEYPESVRNLVTFEDRVYGLPYDATPMVMFYRQDVLDAAGVSIPKTWDEFRAAAEKVRAANPGQYLASFNPNEPAVQAALSWQAGADWFDVEDGAWKVGVDDEASRKVAEYWQGLIDDDLVKVEASFSDEWTADMAGGVTAGVLGASWSAAGIKSRTEANGQAGKWIAATPPSWGDDANAFYGGTSFAITKNSDNPAAAAAFIEFLATDPAAIEARGDVGSAYLAFPGLNEVAQGVFPTDYFAGDLYGVYDEAIARVSDDWAWGPNFDITNTALKDAMSAVGAGGSLADAYATAQKKTVDGLTGLGLDVTE</sequence>
<organism evidence="7 8">
    <name type="scientific">Microbacterium resistens</name>
    <dbReference type="NCBI Taxonomy" id="156977"/>
    <lineage>
        <taxon>Bacteria</taxon>
        <taxon>Bacillati</taxon>
        <taxon>Actinomycetota</taxon>
        <taxon>Actinomycetes</taxon>
        <taxon>Micrococcales</taxon>
        <taxon>Microbacteriaceae</taxon>
        <taxon>Microbacterium</taxon>
    </lineage>
</organism>
<dbReference type="Pfam" id="PF01547">
    <property type="entry name" value="SBP_bac_1"/>
    <property type="match status" value="1"/>
</dbReference>
<keyword evidence="2 6" id="KW-0732">Signal</keyword>
<evidence type="ECO:0000313" key="7">
    <source>
        <dbReference type="EMBL" id="UGS26182.1"/>
    </source>
</evidence>
<dbReference type="InterPro" id="IPR050490">
    <property type="entry name" value="Bact_solute-bd_prot1"/>
</dbReference>
<accession>A0ABY3RUP7</accession>
<proteinExistence type="predicted"/>
<evidence type="ECO:0000256" key="1">
    <source>
        <dbReference type="ARBA" id="ARBA00022475"/>
    </source>
</evidence>
<dbReference type="PANTHER" id="PTHR43649:SF33">
    <property type="entry name" value="POLYGALACTURONAN_RHAMNOGALACTURONAN-BINDING PROTEIN YTCQ"/>
    <property type="match status" value="1"/>
</dbReference>